<evidence type="ECO:0000256" key="6">
    <source>
        <dbReference type="SAM" id="Phobius"/>
    </source>
</evidence>
<comment type="subcellular location">
    <subcellularLocation>
        <location evidence="1">Membrane</location>
        <topology evidence="1">Single-pass membrane protein</topology>
    </subcellularLocation>
</comment>
<evidence type="ECO:0000256" key="1">
    <source>
        <dbReference type="ARBA" id="ARBA00004167"/>
    </source>
</evidence>
<keyword evidence="4 6" id="KW-1133">Transmembrane helix</keyword>
<dbReference type="Proteomes" id="UP000189956">
    <property type="component" value="Unassembled WGS sequence"/>
</dbReference>
<dbReference type="Gene3D" id="1.20.1440.20">
    <property type="entry name" value="LemA-like domain"/>
    <property type="match status" value="1"/>
</dbReference>
<protein>
    <submittedName>
        <fullName evidence="7">LemA family protein</fullName>
    </submittedName>
    <submittedName>
        <fullName evidence="8">LemA protein</fullName>
    </submittedName>
</protein>
<keyword evidence="5 6" id="KW-0472">Membrane</keyword>
<accession>A0A0A2EQM7</accession>
<evidence type="ECO:0000313" key="9">
    <source>
        <dbReference type="Proteomes" id="UP000030125"/>
    </source>
</evidence>
<reference evidence="7 9" key="1">
    <citation type="submission" date="2014-08" db="EMBL/GenBank/DDBJ databases">
        <title>Porphyromonas cangingivalis strain:COT-109_OH1386 Genome sequencing.</title>
        <authorList>
            <person name="Wallis C."/>
            <person name="Deusch O."/>
            <person name="O'Flynn C."/>
            <person name="Davis I."/>
            <person name="Jospin G."/>
            <person name="Darling A.E."/>
            <person name="Coil D.A."/>
            <person name="Alexiev A."/>
            <person name="Horsfall A."/>
            <person name="Kirkwood N."/>
            <person name="Harris S."/>
            <person name="Eisen J.A."/>
        </authorList>
    </citation>
    <scope>NUCLEOTIDE SEQUENCE [LARGE SCALE GENOMIC DNA]</scope>
    <source>
        <strain evidence="9">COT-109 OH1386</strain>
        <strain evidence="7">COT-109_OH1386</strain>
    </source>
</reference>
<evidence type="ECO:0000256" key="3">
    <source>
        <dbReference type="ARBA" id="ARBA00022692"/>
    </source>
</evidence>
<dbReference type="SUPFAM" id="SSF140478">
    <property type="entry name" value="LemA-like"/>
    <property type="match status" value="1"/>
</dbReference>
<sequence length="198" mass="22476">MKTKSRLLSFIIILVVAVGLISYGINSYNGLVVQEENVENAWGNVQTQYQKRMDLIPNLVNTTKGYAAHEKETLEGVINARSKATQVTIDPTNLTPEAMKQYSAAQGEVSQALSRLLVTVERYPDLKANQNFLALQNQLETIEDQISVERKTFNERVTEFNKYMRVFPRVMVARIFGFSEKVYFEAEAGSEKAPRVEF</sequence>
<evidence type="ECO:0000256" key="5">
    <source>
        <dbReference type="ARBA" id="ARBA00023136"/>
    </source>
</evidence>
<evidence type="ECO:0000256" key="4">
    <source>
        <dbReference type="ARBA" id="ARBA00022989"/>
    </source>
</evidence>
<evidence type="ECO:0000313" key="7">
    <source>
        <dbReference type="EMBL" id="KGN81161.1"/>
    </source>
</evidence>
<organism evidence="7 9">
    <name type="scientific">Porphyromonas cangingivalis</name>
    <dbReference type="NCBI Taxonomy" id="36874"/>
    <lineage>
        <taxon>Bacteria</taxon>
        <taxon>Pseudomonadati</taxon>
        <taxon>Bacteroidota</taxon>
        <taxon>Bacteroidia</taxon>
        <taxon>Bacteroidales</taxon>
        <taxon>Porphyromonadaceae</taxon>
        <taxon>Porphyromonas</taxon>
    </lineage>
</organism>
<proteinExistence type="inferred from homology"/>
<dbReference type="RefSeq" id="WP_025837539.1">
    <property type="nucleotide sequence ID" value="NZ_FUWL01000007.1"/>
</dbReference>
<keyword evidence="9" id="KW-1185">Reference proteome</keyword>
<gene>
    <name evidence="7" type="ORF">HQ35_04730</name>
    <name evidence="8" type="ORF">SAMN02745205_01057</name>
</gene>
<dbReference type="GO" id="GO:0016020">
    <property type="term" value="C:membrane"/>
    <property type="evidence" value="ECO:0007669"/>
    <property type="project" value="UniProtKB-SubCell"/>
</dbReference>
<dbReference type="Pfam" id="PF04011">
    <property type="entry name" value="LemA"/>
    <property type="match status" value="1"/>
</dbReference>
<name>A0A0A2EQM7_PORCN</name>
<dbReference type="PANTHER" id="PTHR34478">
    <property type="entry name" value="PROTEIN LEMA"/>
    <property type="match status" value="1"/>
</dbReference>
<dbReference type="PANTHER" id="PTHR34478:SF2">
    <property type="entry name" value="MEMBRANE PROTEIN"/>
    <property type="match status" value="1"/>
</dbReference>
<dbReference type="Proteomes" id="UP000030125">
    <property type="component" value="Unassembled WGS sequence"/>
</dbReference>
<dbReference type="AlphaFoldDB" id="A0A0A2EQM7"/>
<reference evidence="8 10" key="2">
    <citation type="submission" date="2017-02" db="EMBL/GenBank/DDBJ databases">
        <authorList>
            <person name="Peterson S.W."/>
        </authorList>
    </citation>
    <scope>NUCLEOTIDE SEQUENCE [LARGE SCALE GENOMIC DNA]</scope>
    <source>
        <strain evidence="8 10">ATCC 700135</strain>
    </source>
</reference>
<evidence type="ECO:0000256" key="2">
    <source>
        <dbReference type="ARBA" id="ARBA00008854"/>
    </source>
</evidence>
<dbReference type="eggNOG" id="COG1704">
    <property type="taxonomic scope" value="Bacteria"/>
</dbReference>
<keyword evidence="3 6" id="KW-0812">Transmembrane</keyword>
<comment type="similarity">
    <text evidence="2">Belongs to the LemA family.</text>
</comment>
<dbReference type="InterPro" id="IPR007156">
    <property type="entry name" value="MamQ_LemA"/>
</dbReference>
<evidence type="ECO:0000313" key="8">
    <source>
        <dbReference type="EMBL" id="SJZ51516.1"/>
    </source>
</evidence>
<dbReference type="InterPro" id="IPR023353">
    <property type="entry name" value="LemA-like_dom_sf"/>
</dbReference>
<evidence type="ECO:0000313" key="10">
    <source>
        <dbReference type="Proteomes" id="UP000189956"/>
    </source>
</evidence>
<dbReference type="STRING" id="36874.HQ34_03340"/>
<dbReference type="EMBL" id="JQJD01000031">
    <property type="protein sequence ID" value="KGN81161.1"/>
    <property type="molecule type" value="Genomic_DNA"/>
</dbReference>
<dbReference type="OrthoDB" id="9804152at2"/>
<dbReference type="EMBL" id="FUWL01000007">
    <property type="protein sequence ID" value="SJZ51516.1"/>
    <property type="molecule type" value="Genomic_DNA"/>
</dbReference>
<feature type="transmembrane region" description="Helical" evidence="6">
    <location>
        <begin position="7"/>
        <end position="25"/>
    </location>
</feature>